<gene>
    <name evidence="2" type="ORF">FRACYDRAFT_257925</name>
</gene>
<dbReference type="EMBL" id="KV784456">
    <property type="protein sequence ID" value="OEU05833.1"/>
    <property type="molecule type" value="Genomic_DNA"/>
</dbReference>
<feature type="compositionally biased region" description="Basic and acidic residues" evidence="1">
    <location>
        <begin position="21"/>
        <end position="30"/>
    </location>
</feature>
<sequence length="525" mass="59331">MRCTSDGWERPPVLSSPSSLDSRRNGKRNARDCHWKTPQRLFTLNPNQSKDSNVGNSFCAPIIVYKKYILVANGMSISLYGNFDSDLASTIVNTTTTSPLTQFLLWSEDDEDDAGKDGTGSSMTNTTATSRGYVVQMIFHEETGILYVLTVESCIFQIKLIIGQSNSNARENVDSDSRNKERHDDSDVTSSKLPKFHRMYDWVTNKLGITCMATLHDGGGKGIDTVCVGYMSGYIEAFNVNSAYRTARHRHRKTDNLSFSSLQWEGYLDHSVRTLAFLFRSNEIQKECLAMEPSEKDNEGTNDLKATNSIRNDNIESIEKAKEYVLIAVVATNTRAVDKGQQQTSSMLKILDLKRIMNETRKMDPTIPFPHDIESDLSDIYIQAFTAGNIMFNGKVLPILVYVWPRGVVDVYACGLFHSNPNIGDELLTINDAHDDVQVSREERRALQDLIDNDSLLLLSNILNELRDDSQHPLLQMNEWQQFLEETETGQLLPVQVDKINFDSMCSSQYQNLRRILLSLARAKE</sequence>
<dbReference type="Proteomes" id="UP000095751">
    <property type="component" value="Unassembled WGS sequence"/>
</dbReference>
<dbReference type="KEGG" id="fcy:FRACYDRAFT_257925"/>
<evidence type="ECO:0000313" key="2">
    <source>
        <dbReference type="EMBL" id="OEU05833.1"/>
    </source>
</evidence>
<reference evidence="2 3" key="1">
    <citation type="submission" date="2016-09" db="EMBL/GenBank/DDBJ databases">
        <title>Extensive genetic diversity and differential bi-allelic expression allows diatom success in the polar Southern Ocean.</title>
        <authorList>
            <consortium name="DOE Joint Genome Institute"/>
            <person name="Mock T."/>
            <person name="Otillar R.P."/>
            <person name="Strauss J."/>
            <person name="Dupont C."/>
            <person name="Frickenhaus S."/>
            <person name="Maumus F."/>
            <person name="Mcmullan M."/>
            <person name="Sanges R."/>
            <person name="Schmutz J."/>
            <person name="Toseland A."/>
            <person name="Valas R."/>
            <person name="Veluchamy A."/>
            <person name="Ward B.J."/>
            <person name="Allen A."/>
            <person name="Barry K."/>
            <person name="Falciatore A."/>
            <person name="Ferrante M."/>
            <person name="Fortunato A.E."/>
            <person name="Gloeckner G."/>
            <person name="Gruber A."/>
            <person name="Hipkin R."/>
            <person name="Janech M."/>
            <person name="Kroth P."/>
            <person name="Leese F."/>
            <person name="Lindquist E."/>
            <person name="Lyon B.R."/>
            <person name="Martin J."/>
            <person name="Mayer C."/>
            <person name="Parker M."/>
            <person name="Quesneville H."/>
            <person name="Raymond J."/>
            <person name="Uhlig C."/>
            <person name="Valentin K.U."/>
            <person name="Worden A.Z."/>
            <person name="Armbrust E.V."/>
            <person name="Bowler C."/>
            <person name="Green B."/>
            <person name="Moulton V."/>
            <person name="Van Oosterhout C."/>
            <person name="Grigoriev I."/>
        </authorList>
    </citation>
    <scope>NUCLEOTIDE SEQUENCE [LARGE SCALE GENOMIC DNA]</scope>
    <source>
        <strain evidence="2 3">CCMP1102</strain>
    </source>
</reference>
<dbReference type="AlphaFoldDB" id="A0A1E7EJV4"/>
<name>A0A1E7EJV4_9STRA</name>
<proteinExistence type="predicted"/>
<dbReference type="InParanoid" id="A0A1E7EJV4"/>
<feature type="region of interest" description="Disordered" evidence="1">
    <location>
        <begin position="169"/>
        <end position="190"/>
    </location>
</feature>
<evidence type="ECO:0000256" key="1">
    <source>
        <dbReference type="SAM" id="MobiDB-lite"/>
    </source>
</evidence>
<feature type="compositionally biased region" description="Basic and acidic residues" evidence="1">
    <location>
        <begin position="171"/>
        <end position="186"/>
    </location>
</feature>
<accession>A0A1E7EJV4</accession>
<evidence type="ECO:0000313" key="3">
    <source>
        <dbReference type="Proteomes" id="UP000095751"/>
    </source>
</evidence>
<organism evidence="2 3">
    <name type="scientific">Fragilariopsis cylindrus CCMP1102</name>
    <dbReference type="NCBI Taxonomy" id="635003"/>
    <lineage>
        <taxon>Eukaryota</taxon>
        <taxon>Sar</taxon>
        <taxon>Stramenopiles</taxon>
        <taxon>Ochrophyta</taxon>
        <taxon>Bacillariophyta</taxon>
        <taxon>Bacillariophyceae</taxon>
        <taxon>Bacillariophycidae</taxon>
        <taxon>Bacillariales</taxon>
        <taxon>Bacillariaceae</taxon>
        <taxon>Fragilariopsis</taxon>
    </lineage>
</organism>
<protein>
    <submittedName>
        <fullName evidence="2">Uncharacterized protein</fullName>
    </submittedName>
</protein>
<keyword evidence="3" id="KW-1185">Reference proteome</keyword>
<feature type="region of interest" description="Disordered" evidence="1">
    <location>
        <begin position="1"/>
        <end position="30"/>
    </location>
</feature>
<feature type="compositionally biased region" description="Low complexity" evidence="1">
    <location>
        <begin position="10"/>
        <end position="20"/>
    </location>
</feature>